<organism evidence="2 3">
    <name type="scientific">Pseudomonas nitroreducens</name>
    <dbReference type="NCBI Taxonomy" id="46680"/>
    <lineage>
        <taxon>Bacteria</taxon>
        <taxon>Pseudomonadati</taxon>
        <taxon>Pseudomonadota</taxon>
        <taxon>Gammaproteobacteria</taxon>
        <taxon>Pseudomonadales</taxon>
        <taxon>Pseudomonadaceae</taxon>
        <taxon>Pseudomonas</taxon>
    </lineage>
</organism>
<evidence type="ECO:0000313" key="2">
    <source>
        <dbReference type="EMBL" id="MBB4861584.1"/>
    </source>
</evidence>
<evidence type="ECO:0000256" key="1">
    <source>
        <dbReference type="SAM" id="Phobius"/>
    </source>
</evidence>
<protein>
    <recommendedName>
        <fullName evidence="4">PD-(D/E)XK endonuclease-like domain-containing protein</fullName>
    </recommendedName>
</protein>
<sequence>MFGIDLKMLALGIGGVAVLVILGIFLLKYLRPGNREVLERFGLDGWVVYTDSGEKSRVFVSKKWGIKAKPDFVIRLRRGGYALVEFKTRASGRLFPSDVAQVKATVLALRGEFHVTEAYVLAGTARHKIDVSKSSWRIYKEIRTEVEQAKRAESGELILVYPATTAGCKNCSQRQGCENPALVEDCHIRAER</sequence>
<reference evidence="2 3" key="1">
    <citation type="submission" date="2020-08" db="EMBL/GenBank/DDBJ databases">
        <title>Functional genomics of gut bacteria from endangered species of beetles.</title>
        <authorList>
            <person name="Carlos-Shanley C."/>
        </authorList>
    </citation>
    <scope>NUCLEOTIDE SEQUENCE [LARGE SCALE GENOMIC DNA]</scope>
    <source>
        <strain evidence="2 3">S00179</strain>
    </source>
</reference>
<accession>A0A7W7KF02</accession>
<evidence type="ECO:0000313" key="3">
    <source>
        <dbReference type="Proteomes" id="UP000566995"/>
    </source>
</evidence>
<keyword evidence="1" id="KW-1133">Transmembrane helix</keyword>
<dbReference type="AlphaFoldDB" id="A0A7W7KF02"/>
<proteinExistence type="predicted"/>
<evidence type="ECO:0008006" key="4">
    <source>
        <dbReference type="Google" id="ProtNLM"/>
    </source>
</evidence>
<feature type="transmembrane region" description="Helical" evidence="1">
    <location>
        <begin position="6"/>
        <end position="30"/>
    </location>
</feature>
<dbReference type="InterPro" id="IPR011604">
    <property type="entry name" value="PDDEXK-like_dom_sf"/>
</dbReference>
<dbReference type="RefSeq" id="WP_184585841.1">
    <property type="nucleotide sequence ID" value="NZ_JACHLI010000001.1"/>
</dbReference>
<comment type="caution">
    <text evidence="2">The sequence shown here is derived from an EMBL/GenBank/DDBJ whole genome shotgun (WGS) entry which is preliminary data.</text>
</comment>
<dbReference type="Proteomes" id="UP000566995">
    <property type="component" value="Unassembled WGS sequence"/>
</dbReference>
<keyword evidence="1" id="KW-0812">Transmembrane</keyword>
<gene>
    <name evidence="2" type="ORF">HNP46_000395</name>
</gene>
<dbReference type="Gene3D" id="3.90.320.10">
    <property type="match status" value="1"/>
</dbReference>
<dbReference type="EMBL" id="JACHLI010000001">
    <property type="protein sequence ID" value="MBB4861584.1"/>
    <property type="molecule type" value="Genomic_DNA"/>
</dbReference>
<name>A0A7W7KF02_PSENT</name>
<keyword evidence="1" id="KW-0472">Membrane</keyword>